<dbReference type="AlphaFoldDB" id="A0A235ESW2"/>
<dbReference type="GO" id="GO:0005524">
    <property type="term" value="F:ATP binding"/>
    <property type="evidence" value="ECO:0007669"/>
    <property type="project" value="InterPro"/>
</dbReference>
<evidence type="ECO:0000313" key="3">
    <source>
        <dbReference type="EMBL" id="OYD52120.1"/>
    </source>
</evidence>
<feature type="domain" description="Pyruvate phosphate dikinase AMP/ATP-binding" evidence="2">
    <location>
        <begin position="243"/>
        <end position="331"/>
    </location>
</feature>
<dbReference type="PANTHER" id="PTHR43615">
    <property type="entry name" value="PHOSPHOENOLPYRUVATE SYNTHASE-RELATED"/>
    <property type="match status" value="1"/>
</dbReference>
<reference evidence="3 4" key="1">
    <citation type="submission" date="2017-07" db="EMBL/GenBank/DDBJ databases">
        <title>Acidovorax KNDSW TSA 6 genome sequence and assembly.</title>
        <authorList>
            <person name="Mayilraj S."/>
        </authorList>
    </citation>
    <scope>NUCLEOTIDE SEQUENCE [LARGE SCALE GENOMIC DNA]</scope>
    <source>
        <strain evidence="3 4">KNDSW-TSA6</strain>
    </source>
</reference>
<comment type="caution">
    <text evidence="3">The sequence shown here is derived from an EMBL/GenBank/DDBJ whole genome shotgun (WGS) entry which is preliminary data.</text>
</comment>
<dbReference type="Gene3D" id="3.50.30.10">
    <property type="entry name" value="Phosphohistidine domain"/>
    <property type="match status" value="1"/>
</dbReference>
<evidence type="ECO:0008006" key="5">
    <source>
        <dbReference type="Google" id="ProtNLM"/>
    </source>
</evidence>
<evidence type="ECO:0000259" key="2">
    <source>
        <dbReference type="Pfam" id="PF01326"/>
    </source>
</evidence>
<dbReference type="InterPro" id="IPR051549">
    <property type="entry name" value="PEP_Utilizing_Enz"/>
</dbReference>
<accession>A0A235ESW2</accession>
<protein>
    <recommendedName>
        <fullName evidence="5">Phosphoenolpyruvate synthase</fullName>
    </recommendedName>
</protein>
<feature type="domain" description="PEP-utilising enzyme mobile" evidence="1">
    <location>
        <begin position="909"/>
        <end position="977"/>
    </location>
</feature>
<dbReference type="EMBL" id="NOIG01000001">
    <property type="protein sequence ID" value="OYD52120.1"/>
    <property type="molecule type" value="Genomic_DNA"/>
</dbReference>
<dbReference type="SUPFAM" id="SSF53448">
    <property type="entry name" value="Nucleotide-diphospho-sugar transferases"/>
    <property type="match status" value="1"/>
</dbReference>
<dbReference type="Pfam" id="PF01326">
    <property type="entry name" value="PPDK_N"/>
    <property type="match status" value="1"/>
</dbReference>
<gene>
    <name evidence="3" type="ORF">CBY09_01105</name>
</gene>
<dbReference type="GO" id="GO:0016301">
    <property type="term" value="F:kinase activity"/>
    <property type="evidence" value="ECO:0007669"/>
    <property type="project" value="InterPro"/>
</dbReference>
<dbReference type="InterPro" id="IPR029044">
    <property type="entry name" value="Nucleotide-diphossugar_trans"/>
</dbReference>
<name>A0A235ESW2_9BURK</name>
<dbReference type="SUPFAM" id="SSF56059">
    <property type="entry name" value="Glutathione synthetase ATP-binding domain-like"/>
    <property type="match status" value="1"/>
</dbReference>
<organism evidence="3 4">
    <name type="scientific">Acidovorax kalamii</name>
    <dbReference type="NCBI Taxonomy" id="2004485"/>
    <lineage>
        <taxon>Bacteria</taxon>
        <taxon>Pseudomonadati</taxon>
        <taxon>Pseudomonadota</taxon>
        <taxon>Betaproteobacteria</taxon>
        <taxon>Burkholderiales</taxon>
        <taxon>Comamonadaceae</taxon>
        <taxon>Acidovorax</taxon>
    </lineage>
</organism>
<sequence length="986" mass="107810">MLDWLLDAFAVLGEAEFHFVGGYRLEEVVARYPNIYFSVNPEWKRSGAVGSLLSAPLDTGRAAYVCYADTVFSPEVVSALEADTTDIALCIDRQWRVRYEGRSAEDLARAEKISVHSDGSMELGRRIDPAVADGELVGVFRFSAHAVMAVKELGRELADSDFGRGDMPSLFSRLASRGLSVGMVENPGRWAELNAPQDLARFVLGTKAETLERLRPLVQASRIGEQICFTADDWRRDGGAVIAATQQKFGATSVVVRSSAQSEDGWAASNAGGYESVLNVPAQDTARITEAVGRVIASYGRGDPQDQVLVQAMLRGVLLSGVAFTRTLTHGAPYYVINYDDSSSRTDSVTSGNGRRLRTLFVQRSCRSGVDRLDPRIAAVLDAIAELEDLVGHTSLDIEFALDRDGVVHVLQLRPIAVRHGLSNVSDEHVESALAQAAAWFAGARERGSRLLGERMLFGVMSDWNPAEIVGTKPRRLAMSLYRHLITDEVWATQRADYGYRDVRPCPLIVNFAGHPYVDIRASFNSFVPAALDEGLATRLVEHYLQRLAQRPELHDKVEFEVAFTCLTFDFEERARERLGPAGFSAADMAALGSALREVTRQGMARIESDYAVIAELDRRHEQLLQRRLAPLDLAFELFEDCRRFGTLPFAHLARSAFVAVSLLRSLERVGVTTGQDTSAFLASLASVTRAFEIDGSRVHAGALGRDAFTARYGHLRPGTYEITSDAYADDPQRYLEPMIKPHASAGQPYAWSPEARVRIETLLHQHGLEPDVDAFERFLRRAIEGREYAKFMFSRNLSAGLTALASAGAHYGLDREAVSHLDIADLYKLRVGAHPTDVAGWLAARAEEGAAEHELTRAIELPPLIAEAGDFTCFERPASEPNFVSQGRVAAEVAVLADGEASTSVELKGKVVAIPRADPGYDWLFAHGIGGLVTQYGGANSHMAIRAAELGLPAAIGVGEALFERLAAARLIVLDCAVRRIEIQA</sequence>
<dbReference type="InterPro" id="IPR002192">
    <property type="entry name" value="PPDK_AMP/ATP-bd"/>
</dbReference>
<dbReference type="InterPro" id="IPR008279">
    <property type="entry name" value="PEP-util_enz_mobile_dom"/>
</dbReference>
<dbReference type="NCBIfam" id="NF004508">
    <property type="entry name" value="PRK05849.1"/>
    <property type="match status" value="1"/>
</dbReference>
<evidence type="ECO:0000313" key="4">
    <source>
        <dbReference type="Proteomes" id="UP000215441"/>
    </source>
</evidence>
<dbReference type="Pfam" id="PF00391">
    <property type="entry name" value="PEP-utilizers"/>
    <property type="match status" value="1"/>
</dbReference>
<dbReference type="Gene3D" id="3.30.1490.20">
    <property type="entry name" value="ATP-grasp fold, A domain"/>
    <property type="match status" value="1"/>
</dbReference>
<dbReference type="InterPro" id="IPR013815">
    <property type="entry name" value="ATP_grasp_subdomain_1"/>
</dbReference>
<proteinExistence type="predicted"/>
<dbReference type="Gene3D" id="3.90.550.10">
    <property type="entry name" value="Spore Coat Polysaccharide Biosynthesis Protein SpsA, Chain A"/>
    <property type="match status" value="1"/>
</dbReference>
<dbReference type="InterPro" id="IPR036637">
    <property type="entry name" value="Phosphohistidine_dom_sf"/>
</dbReference>
<keyword evidence="4" id="KW-1185">Reference proteome</keyword>
<dbReference type="PANTHER" id="PTHR43615:SF1">
    <property type="entry name" value="PPDK_N DOMAIN-CONTAINING PROTEIN"/>
    <property type="match status" value="1"/>
</dbReference>
<dbReference type="SUPFAM" id="SSF52009">
    <property type="entry name" value="Phosphohistidine domain"/>
    <property type="match status" value="1"/>
</dbReference>
<dbReference type="Proteomes" id="UP000215441">
    <property type="component" value="Unassembled WGS sequence"/>
</dbReference>
<evidence type="ECO:0000259" key="1">
    <source>
        <dbReference type="Pfam" id="PF00391"/>
    </source>
</evidence>